<proteinExistence type="predicted"/>
<dbReference type="GO" id="GO:0003677">
    <property type="term" value="F:DNA binding"/>
    <property type="evidence" value="ECO:0007669"/>
    <property type="project" value="UniProtKB-KW"/>
</dbReference>
<dbReference type="PROSITE" id="PS50043">
    <property type="entry name" value="HTH_LUXR_2"/>
    <property type="match status" value="1"/>
</dbReference>
<reference evidence="6" key="1">
    <citation type="submission" date="2020-08" db="EMBL/GenBank/DDBJ databases">
        <title>Genome public.</title>
        <authorList>
            <person name="Liu C."/>
            <person name="Sun Q."/>
        </authorList>
    </citation>
    <scope>NUCLEOTIDE SEQUENCE</scope>
    <source>
        <strain evidence="6">NSJ-24</strain>
    </source>
</reference>
<gene>
    <name evidence="6" type="ORF">H8692_03315</name>
</gene>
<dbReference type="SUPFAM" id="SSF46894">
    <property type="entry name" value="C-terminal effector domain of the bipartite response regulators"/>
    <property type="match status" value="1"/>
</dbReference>
<sequence>MFDDFFFFMYIFAGFAGVLAVILAVLLIKYWSSGNKILLGAIRNFTVCTALIDFLYFYFDYDMIVNGRYGSNAFLRIADIGLFIGQVYFWAAYLREKSMPGSEKTMRAEKLSFAFIVVCAALAIAGYGFLMSDYYSADTQIERVGAIVIEAAISIILTTVNLFNLKLTLPEIIQKKCRRYIIWISALLTINGMWNGFLVISMLTGNLGYMMQTVFDPTSLFILIINIMTILLILSEDFSALFKASEDVNDESDCLNIRLDYIAETHFLTEREREVMELAYNKMTNPEIAQKLCISKYTVKNHMHNIFEKLDISTRTDLIMFIDNEK</sequence>
<dbReference type="Gene3D" id="1.10.10.10">
    <property type="entry name" value="Winged helix-like DNA-binding domain superfamily/Winged helix DNA-binding domain"/>
    <property type="match status" value="1"/>
</dbReference>
<dbReference type="InterPro" id="IPR016032">
    <property type="entry name" value="Sig_transdc_resp-reg_C-effctor"/>
</dbReference>
<comment type="caution">
    <text evidence="6">The sequence shown here is derived from an EMBL/GenBank/DDBJ whole genome shotgun (WGS) entry which is preliminary data.</text>
</comment>
<keyword evidence="3" id="KW-0804">Transcription</keyword>
<evidence type="ECO:0000313" key="7">
    <source>
        <dbReference type="Proteomes" id="UP000610862"/>
    </source>
</evidence>
<feature type="transmembrane region" description="Helical" evidence="4">
    <location>
        <begin position="214"/>
        <end position="234"/>
    </location>
</feature>
<keyword evidence="1" id="KW-0805">Transcription regulation</keyword>
<keyword evidence="4" id="KW-0812">Transmembrane</keyword>
<dbReference type="SMART" id="SM00421">
    <property type="entry name" value="HTH_LUXR"/>
    <property type="match status" value="1"/>
</dbReference>
<feature type="transmembrane region" description="Helical" evidence="4">
    <location>
        <begin position="40"/>
        <end position="59"/>
    </location>
</feature>
<dbReference type="PANTHER" id="PTHR44688:SF16">
    <property type="entry name" value="DNA-BINDING TRANSCRIPTIONAL ACTIVATOR DEVR_DOSR"/>
    <property type="match status" value="1"/>
</dbReference>
<evidence type="ECO:0000256" key="2">
    <source>
        <dbReference type="ARBA" id="ARBA00023125"/>
    </source>
</evidence>
<feature type="transmembrane region" description="Helical" evidence="4">
    <location>
        <begin position="113"/>
        <end position="132"/>
    </location>
</feature>
<dbReference type="InterPro" id="IPR036388">
    <property type="entry name" value="WH-like_DNA-bd_sf"/>
</dbReference>
<dbReference type="EMBL" id="JACRTA010000001">
    <property type="protein sequence ID" value="MBC8567793.1"/>
    <property type="molecule type" value="Genomic_DNA"/>
</dbReference>
<accession>A0A926E5Z6</accession>
<evidence type="ECO:0000313" key="6">
    <source>
        <dbReference type="EMBL" id="MBC8567793.1"/>
    </source>
</evidence>
<dbReference type="PRINTS" id="PR00038">
    <property type="entry name" value="HTHLUXR"/>
</dbReference>
<organism evidence="6 7">
    <name type="scientific">Lentihominibacter hominis</name>
    <dbReference type="NCBI Taxonomy" id="2763645"/>
    <lineage>
        <taxon>Bacteria</taxon>
        <taxon>Bacillati</taxon>
        <taxon>Bacillota</taxon>
        <taxon>Clostridia</taxon>
        <taxon>Peptostreptococcales</taxon>
        <taxon>Anaerovoracaceae</taxon>
        <taxon>Lentihominibacter</taxon>
    </lineage>
</organism>
<keyword evidence="4" id="KW-0472">Membrane</keyword>
<keyword evidence="2" id="KW-0238">DNA-binding</keyword>
<dbReference type="GO" id="GO:0006355">
    <property type="term" value="P:regulation of DNA-templated transcription"/>
    <property type="evidence" value="ECO:0007669"/>
    <property type="project" value="InterPro"/>
</dbReference>
<dbReference type="RefSeq" id="WP_177270863.1">
    <property type="nucleotide sequence ID" value="NZ_JACRTA010000001.1"/>
</dbReference>
<dbReference type="AlphaFoldDB" id="A0A926E5Z6"/>
<feature type="transmembrane region" description="Helical" evidence="4">
    <location>
        <begin position="74"/>
        <end position="93"/>
    </location>
</feature>
<evidence type="ECO:0000259" key="5">
    <source>
        <dbReference type="PROSITE" id="PS50043"/>
    </source>
</evidence>
<name>A0A926E5Z6_9FIRM</name>
<protein>
    <submittedName>
        <fullName evidence="6">Helix-turn-helix transcriptional regulator</fullName>
    </submittedName>
</protein>
<dbReference type="Pfam" id="PF00196">
    <property type="entry name" value="GerE"/>
    <property type="match status" value="1"/>
</dbReference>
<dbReference type="InterPro" id="IPR000792">
    <property type="entry name" value="Tscrpt_reg_LuxR_C"/>
</dbReference>
<evidence type="ECO:0000256" key="4">
    <source>
        <dbReference type="SAM" id="Phobius"/>
    </source>
</evidence>
<feature type="transmembrane region" description="Helical" evidence="4">
    <location>
        <begin position="144"/>
        <end position="168"/>
    </location>
</feature>
<feature type="domain" description="HTH luxR-type" evidence="5">
    <location>
        <begin position="261"/>
        <end position="326"/>
    </location>
</feature>
<keyword evidence="4" id="KW-1133">Transmembrane helix</keyword>
<dbReference type="CDD" id="cd06170">
    <property type="entry name" value="LuxR_C_like"/>
    <property type="match status" value="1"/>
</dbReference>
<dbReference type="Proteomes" id="UP000610862">
    <property type="component" value="Unassembled WGS sequence"/>
</dbReference>
<evidence type="ECO:0000256" key="1">
    <source>
        <dbReference type="ARBA" id="ARBA00023015"/>
    </source>
</evidence>
<evidence type="ECO:0000256" key="3">
    <source>
        <dbReference type="ARBA" id="ARBA00023163"/>
    </source>
</evidence>
<keyword evidence="7" id="KW-1185">Reference proteome</keyword>
<feature type="transmembrane region" description="Helical" evidence="4">
    <location>
        <begin position="6"/>
        <end position="28"/>
    </location>
</feature>
<feature type="transmembrane region" description="Helical" evidence="4">
    <location>
        <begin position="180"/>
        <end position="202"/>
    </location>
</feature>
<dbReference type="PANTHER" id="PTHR44688">
    <property type="entry name" value="DNA-BINDING TRANSCRIPTIONAL ACTIVATOR DEVR_DOSR"/>
    <property type="match status" value="1"/>
</dbReference>